<keyword evidence="6" id="KW-0433">Leucine-rich repeat</keyword>
<dbReference type="InterPro" id="IPR050647">
    <property type="entry name" value="Plant_LRR-RLKs"/>
</dbReference>
<keyword evidence="12 19" id="KW-0067">ATP-binding</keyword>
<evidence type="ECO:0000256" key="9">
    <source>
        <dbReference type="ARBA" id="ARBA00022737"/>
    </source>
</evidence>
<feature type="binding site" evidence="19">
    <location>
        <position position="997"/>
    </location>
    <ligand>
        <name>ATP</name>
        <dbReference type="ChEBI" id="CHEBI:30616"/>
    </ligand>
</feature>
<dbReference type="FunFam" id="3.80.10.10:FF:000530">
    <property type="entry name" value="Receptor-like protein 2"/>
    <property type="match status" value="1"/>
</dbReference>
<evidence type="ECO:0000256" key="11">
    <source>
        <dbReference type="ARBA" id="ARBA00022777"/>
    </source>
</evidence>
<proteinExistence type="inferred from homology"/>
<dbReference type="PROSITE" id="PS50011">
    <property type="entry name" value="PROTEIN_KINASE_DOM"/>
    <property type="match status" value="1"/>
</dbReference>
<dbReference type="OrthoDB" id="647974at2759"/>
<keyword evidence="11" id="KW-0418">Kinase</keyword>
<dbReference type="FunFam" id="1.10.510.10:FF:001023">
    <property type="entry name" value="Os07g0541700 protein"/>
    <property type="match status" value="1"/>
</dbReference>
<evidence type="ECO:0000256" key="3">
    <source>
        <dbReference type="ARBA" id="ARBA00012513"/>
    </source>
</evidence>
<dbReference type="SMART" id="SM00369">
    <property type="entry name" value="LRR_TYP"/>
    <property type="match status" value="6"/>
</dbReference>
<dbReference type="PRINTS" id="PR00019">
    <property type="entry name" value="LEURICHRPT"/>
</dbReference>
<evidence type="ECO:0000259" key="22">
    <source>
        <dbReference type="PROSITE" id="PS50011"/>
    </source>
</evidence>
<keyword evidence="7" id="KW-0808">Transferase</keyword>
<feature type="transmembrane region" description="Helical" evidence="21">
    <location>
        <begin position="890"/>
        <end position="914"/>
    </location>
</feature>
<dbReference type="Gene3D" id="3.80.10.10">
    <property type="entry name" value="Ribonuclease Inhibitor"/>
    <property type="match status" value="4"/>
</dbReference>
<keyword evidence="14 21" id="KW-0472">Membrane</keyword>
<dbReference type="InterPro" id="IPR000719">
    <property type="entry name" value="Prot_kinase_dom"/>
</dbReference>
<evidence type="ECO:0000256" key="1">
    <source>
        <dbReference type="ARBA" id="ARBA00004162"/>
    </source>
</evidence>
<dbReference type="FunFam" id="3.30.200.20:FF:000394">
    <property type="entry name" value="Leucine-rich repeat receptor-like protein kinase"/>
    <property type="match status" value="1"/>
</dbReference>
<feature type="domain" description="Protein kinase" evidence="22">
    <location>
        <begin position="968"/>
        <end position="1145"/>
    </location>
</feature>
<dbReference type="Gene3D" id="3.30.200.20">
    <property type="entry name" value="Phosphorylase Kinase, domain 1"/>
    <property type="match status" value="1"/>
</dbReference>
<evidence type="ECO:0000256" key="17">
    <source>
        <dbReference type="ARBA" id="ARBA00047899"/>
    </source>
</evidence>
<dbReference type="SUPFAM" id="SSF56112">
    <property type="entry name" value="Protein kinase-like (PK-like)"/>
    <property type="match status" value="1"/>
</dbReference>
<reference evidence="23" key="1">
    <citation type="submission" date="2020-10" db="EMBL/GenBank/DDBJ databases">
        <authorList>
            <person name="Han B."/>
            <person name="Lu T."/>
            <person name="Zhao Q."/>
            <person name="Huang X."/>
            <person name="Zhao Y."/>
        </authorList>
    </citation>
    <scope>NUCLEOTIDE SEQUENCE</scope>
</reference>
<dbReference type="Gene3D" id="1.10.510.10">
    <property type="entry name" value="Transferase(Phosphotransferase) domain 1"/>
    <property type="match status" value="1"/>
</dbReference>
<dbReference type="SMART" id="SM00220">
    <property type="entry name" value="S_TKc"/>
    <property type="match status" value="1"/>
</dbReference>
<evidence type="ECO:0000256" key="14">
    <source>
        <dbReference type="ARBA" id="ARBA00023136"/>
    </source>
</evidence>
<dbReference type="InterPro" id="IPR032675">
    <property type="entry name" value="LRR_dom_sf"/>
</dbReference>
<keyword evidence="10 19" id="KW-0547">Nucleotide-binding</keyword>
<evidence type="ECO:0000256" key="2">
    <source>
        <dbReference type="ARBA" id="ARBA00009592"/>
    </source>
</evidence>
<feature type="compositionally biased region" description="Low complexity" evidence="20">
    <location>
        <begin position="150"/>
        <end position="165"/>
    </location>
</feature>
<name>A0A811Q5E2_9POAL</name>
<evidence type="ECO:0000256" key="5">
    <source>
        <dbReference type="ARBA" id="ARBA00022527"/>
    </source>
</evidence>
<evidence type="ECO:0000256" key="4">
    <source>
        <dbReference type="ARBA" id="ARBA00022475"/>
    </source>
</evidence>
<evidence type="ECO:0000256" key="8">
    <source>
        <dbReference type="ARBA" id="ARBA00022692"/>
    </source>
</evidence>
<evidence type="ECO:0000313" key="24">
    <source>
        <dbReference type="Proteomes" id="UP000604825"/>
    </source>
</evidence>
<evidence type="ECO:0000256" key="12">
    <source>
        <dbReference type="ARBA" id="ARBA00022840"/>
    </source>
</evidence>
<keyword evidence="15" id="KW-0675">Receptor</keyword>
<keyword evidence="16" id="KW-0325">Glycoprotein</keyword>
<feature type="region of interest" description="Disordered" evidence="20">
    <location>
        <begin position="1"/>
        <end position="206"/>
    </location>
</feature>
<evidence type="ECO:0000256" key="13">
    <source>
        <dbReference type="ARBA" id="ARBA00022989"/>
    </source>
</evidence>
<evidence type="ECO:0000256" key="19">
    <source>
        <dbReference type="PROSITE-ProRule" id="PRU10141"/>
    </source>
</evidence>
<dbReference type="EC" id="2.7.11.1" evidence="3"/>
<dbReference type="PROSITE" id="PS00107">
    <property type="entry name" value="PROTEIN_KINASE_ATP"/>
    <property type="match status" value="1"/>
</dbReference>
<feature type="compositionally biased region" description="Low complexity" evidence="20">
    <location>
        <begin position="187"/>
        <end position="199"/>
    </location>
</feature>
<dbReference type="InterPro" id="IPR017441">
    <property type="entry name" value="Protein_kinase_ATP_BS"/>
</dbReference>
<dbReference type="Proteomes" id="UP000604825">
    <property type="component" value="Unassembled WGS sequence"/>
</dbReference>
<dbReference type="Pfam" id="PF00560">
    <property type="entry name" value="LRR_1"/>
    <property type="match status" value="6"/>
</dbReference>
<evidence type="ECO:0000256" key="18">
    <source>
        <dbReference type="ARBA" id="ARBA00048679"/>
    </source>
</evidence>
<comment type="catalytic activity">
    <reaction evidence="17">
        <text>L-threonyl-[protein] + ATP = O-phospho-L-threonyl-[protein] + ADP + H(+)</text>
        <dbReference type="Rhea" id="RHEA:46608"/>
        <dbReference type="Rhea" id="RHEA-COMP:11060"/>
        <dbReference type="Rhea" id="RHEA-COMP:11605"/>
        <dbReference type="ChEBI" id="CHEBI:15378"/>
        <dbReference type="ChEBI" id="CHEBI:30013"/>
        <dbReference type="ChEBI" id="CHEBI:30616"/>
        <dbReference type="ChEBI" id="CHEBI:61977"/>
        <dbReference type="ChEBI" id="CHEBI:456216"/>
        <dbReference type="EC" id="2.7.11.1"/>
    </reaction>
</comment>
<keyword evidence="4" id="KW-1003">Cell membrane</keyword>
<organism evidence="23 24">
    <name type="scientific">Miscanthus lutarioriparius</name>
    <dbReference type="NCBI Taxonomy" id="422564"/>
    <lineage>
        <taxon>Eukaryota</taxon>
        <taxon>Viridiplantae</taxon>
        <taxon>Streptophyta</taxon>
        <taxon>Embryophyta</taxon>
        <taxon>Tracheophyta</taxon>
        <taxon>Spermatophyta</taxon>
        <taxon>Magnoliopsida</taxon>
        <taxon>Liliopsida</taxon>
        <taxon>Poales</taxon>
        <taxon>Poaceae</taxon>
        <taxon>PACMAD clade</taxon>
        <taxon>Panicoideae</taxon>
        <taxon>Andropogonodae</taxon>
        <taxon>Andropogoneae</taxon>
        <taxon>Saccharinae</taxon>
        <taxon>Miscanthus</taxon>
    </lineage>
</organism>
<dbReference type="GO" id="GO:0033612">
    <property type="term" value="F:receptor serine/threonine kinase binding"/>
    <property type="evidence" value="ECO:0007669"/>
    <property type="project" value="TreeGrafter"/>
</dbReference>
<keyword evidence="8 21" id="KW-0812">Transmembrane</keyword>
<dbReference type="InterPro" id="IPR011009">
    <property type="entry name" value="Kinase-like_dom_sf"/>
</dbReference>
<comment type="similarity">
    <text evidence="2">Belongs to the RLP family.</text>
</comment>
<dbReference type="InterPro" id="IPR001611">
    <property type="entry name" value="Leu-rich_rpt"/>
</dbReference>
<evidence type="ECO:0000256" key="21">
    <source>
        <dbReference type="SAM" id="Phobius"/>
    </source>
</evidence>
<gene>
    <name evidence="23" type="ORF">NCGR_LOCUS35593</name>
</gene>
<feature type="compositionally biased region" description="Basic residues" evidence="20">
    <location>
        <begin position="33"/>
        <end position="42"/>
    </location>
</feature>
<dbReference type="PANTHER" id="PTHR48056:SF18">
    <property type="entry name" value="NON-SPECIFIC SERINE_THREONINE PROTEIN KINASE"/>
    <property type="match status" value="1"/>
</dbReference>
<dbReference type="Pfam" id="PF13855">
    <property type="entry name" value="LRR_8"/>
    <property type="match status" value="2"/>
</dbReference>
<evidence type="ECO:0000256" key="7">
    <source>
        <dbReference type="ARBA" id="ARBA00022679"/>
    </source>
</evidence>
<keyword evidence="5" id="KW-0723">Serine/threonine-protein kinase</keyword>
<dbReference type="Pfam" id="PF00069">
    <property type="entry name" value="Pkinase"/>
    <property type="match status" value="1"/>
</dbReference>
<evidence type="ECO:0000256" key="10">
    <source>
        <dbReference type="ARBA" id="ARBA00022741"/>
    </source>
</evidence>
<comment type="caution">
    <text evidence="23">The sequence shown here is derived from an EMBL/GenBank/DDBJ whole genome shotgun (WGS) entry which is preliminary data.</text>
</comment>
<dbReference type="InterPro" id="IPR003591">
    <property type="entry name" value="Leu-rich_rpt_typical-subtyp"/>
</dbReference>
<evidence type="ECO:0000256" key="15">
    <source>
        <dbReference type="ARBA" id="ARBA00023170"/>
    </source>
</evidence>
<comment type="catalytic activity">
    <reaction evidence="18">
        <text>L-seryl-[protein] + ATP = O-phospho-L-seryl-[protein] + ADP + H(+)</text>
        <dbReference type="Rhea" id="RHEA:17989"/>
        <dbReference type="Rhea" id="RHEA-COMP:9863"/>
        <dbReference type="Rhea" id="RHEA-COMP:11604"/>
        <dbReference type="ChEBI" id="CHEBI:15378"/>
        <dbReference type="ChEBI" id="CHEBI:29999"/>
        <dbReference type="ChEBI" id="CHEBI:30616"/>
        <dbReference type="ChEBI" id="CHEBI:83421"/>
        <dbReference type="ChEBI" id="CHEBI:456216"/>
        <dbReference type="EC" id="2.7.11.1"/>
    </reaction>
</comment>
<keyword evidence="13 21" id="KW-1133">Transmembrane helix</keyword>
<dbReference type="FunFam" id="3.80.10.10:FF:000213">
    <property type="entry name" value="Tyrosine-sulfated glycopeptide receptor 1"/>
    <property type="match status" value="1"/>
</dbReference>
<protein>
    <recommendedName>
        <fullName evidence="3">non-specific serine/threonine protein kinase</fullName>
        <ecNumber evidence="3">2.7.11.1</ecNumber>
    </recommendedName>
</protein>
<evidence type="ECO:0000256" key="20">
    <source>
        <dbReference type="SAM" id="MobiDB-lite"/>
    </source>
</evidence>
<evidence type="ECO:0000313" key="23">
    <source>
        <dbReference type="EMBL" id="CAD6251859.1"/>
    </source>
</evidence>
<evidence type="ECO:0000256" key="6">
    <source>
        <dbReference type="ARBA" id="ARBA00022614"/>
    </source>
</evidence>
<dbReference type="PROSITE" id="PS00108">
    <property type="entry name" value="PROTEIN_KINASE_ST"/>
    <property type="match status" value="1"/>
</dbReference>
<comment type="subcellular location">
    <subcellularLocation>
        <location evidence="1">Cell membrane</location>
        <topology evidence="1">Single-pass membrane protein</topology>
    </subcellularLocation>
</comment>
<dbReference type="GO" id="GO:0005524">
    <property type="term" value="F:ATP binding"/>
    <property type="evidence" value="ECO:0007669"/>
    <property type="project" value="UniProtKB-UniRule"/>
</dbReference>
<dbReference type="GO" id="GO:0004674">
    <property type="term" value="F:protein serine/threonine kinase activity"/>
    <property type="evidence" value="ECO:0007669"/>
    <property type="project" value="UniProtKB-KW"/>
</dbReference>
<keyword evidence="24" id="KW-1185">Reference proteome</keyword>
<dbReference type="AlphaFoldDB" id="A0A811Q5E2"/>
<dbReference type="InterPro" id="IPR008271">
    <property type="entry name" value="Ser/Thr_kinase_AS"/>
</dbReference>
<evidence type="ECO:0000256" key="16">
    <source>
        <dbReference type="ARBA" id="ARBA00023180"/>
    </source>
</evidence>
<accession>A0A811Q5E2</accession>
<dbReference type="EMBL" id="CAJGYO010000008">
    <property type="protein sequence ID" value="CAD6251859.1"/>
    <property type="molecule type" value="Genomic_DNA"/>
</dbReference>
<dbReference type="SUPFAM" id="SSF52058">
    <property type="entry name" value="L domain-like"/>
    <property type="match status" value="2"/>
</dbReference>
<keyword evidence="9" id="KW-0677">Repeat</keyword>
<dbReference type="GO" id="GO:0005886">
    <property type="term" value="C:plasma membrane"/>
    <property type="evidence" value="ECO:0007669"/>
    <property type="project" value="UniProtKB-SubCell"/>
</dbReference>
<dbReference type="PANTHER" id="PTHR48056">
    <property type="entry name" value="LRR RECEPTOR-LIKE SERINE/THREONINE-PROTEIN KINASE-RELATED"/>
    <property type="match status" value="1"/>
</dbReference>
<sequence length="1145" mass="125146">MPPEETPGLVAASDEAVHHVHHAPPSSVIIGHRDHKRRRTKHSVNDDALPQEFTAARSTIDADRGATEPATPTGGAHRSQRRAPAVERNTGAGGLSSRDDKASPSVDPPPASSKAIRVKHSSSSSSFVIGGGGKQHPAAGSGSSPGGGSHSYYASNHAAAAPSSSKRLTIRGPAAPPPHPPAKARRPPSASEPSAAVPLEPDDGDERFRQGVEVFGEWDVATQQAAVNRFVRQQSPPKGDGFSFWLTPDEAEADLKYVHEMVEAQRTGKAAASGSGSGITCSPERKVTDVFLASRSLQGSISPFLGNLSSLLRLNLSYNWLSGSLPLELVFSRSIIILDVSFNQLSRNLQELPSSTPVRPIKVLNISSNLFTGLFPSTPWESMSSLVVLNASNNSFVGKIPATFCVSALSFAVLELSYNQFSGSIPPWLGNCSVMTSLSAGHNNLRGTLPNELFSITSLEHLSLPNNQLEGSLRGITRLTNLITIDLGGNEFSGNIPDSIGELQTLEGIHLDHNRMSGKPPSTLSNCTKLVTIDLKNNTFSGEITRVNFSTLTNLKTLDLAWNKFTGTIPESIYSCSNLIALQLSWNEFPGQLSERISDLKFLSFLSLVSICLTNISSAFQILRNCRNLTTLLIGYNFMHETMPEDDRISGLENLQVLSMEGCSLSGKIPPWLSKLTNLEMLILYNNKLTWIIPDWMSNLNSLFYIDISNNSLTGEISTVLMEMPMLQTDKVAPKTFELPVYETQSLQYRMTSAFPKVLNLGNNDFTGVIPKQIGQLKALLVLNLSFNKLSGQIPQPICKLTNLQILDLSSNNLNGMLPDELNDMHFLTQFNISNNDLDGSVPTVGQLSTFPNSSFEGNPKLCGPMLVHHCSSAKTPLIYKKQQNKEAMFVLAFAVTFAAIVVLFLLVCFLFFLRRSFITRNKSNNKDVMEGMASNFNSQQSLVMVPQGKGEKDKLTFTDLVKATNNFDKENIIGCGGYGLVYKAQLPDGSKAAIKKLSDEIVLMDREFSAEVDALSMAQHDNVVPLWGYCIQGNSRFLIYSYMENGSLDDWLHNRDDDASSFLDWPRRLKIAQGASRGLSYIHNVCKPHIVHRDIKSSNILLDKEFKAYVADFGLSRLILPSKTHVTTELVGTLGYIPPEYVQG</sequence>